<dbReference type="GO" id="GO:0015031">
    <property type="term" value="P:protein transport"/>
    <property type="evidence" value="ECO:0007669"/>
    <property type="project" value="InterPro"/>
</dbReference>
<feature type="compositionally biased region" description="Polar residues" evidence="18">
    <location>
        <begin position="194"/>
        <end position="205"/>
    </location>
</feature>
<keyword evidence="10" id="KW-0509">mRNA transport</keyword>
<dbReference type="Pfam" id="PF00658">
    <property type="entry name" value="MLLE"/>
    <property type="match status" value="1"/>
</dbReference>
<dbReference type="InterPro" id="IPR003954">
    <property type="entry name" value="RRM_euk-type"/>
</dbReference>
<keyword evidence="9" id="KW-0677">Repeat</keyword>
<dbReference type="PROSITE" id="PS51309">
    <property type="entry name" value="PABC"/>
    <property type="match status" value="1"/>
</dbReference>
<dbReference type="CDD" id="cd12379">
    <property type="entry name" value="RRM2_I_PABPs"/>
    <property type="match status" value="1"/>
</dbReference>
<feature type="compositionally biased region" description="Low complexity" evidence="18">
    <location>
        <begin position="212"/>
        <end position="234"/>
    </location>
</feature>
<dbReference type="FunFam" id="3.30.70.330:FF:000520">
    <property type="entry name" value="Polyadenylate-binding protein"/>
    <property type="match status" value="1"/>
</dbReference>
<evidence type="ECO:0000256" key="11">
    <source>
        <dbReference type="ARBA" id="ARBA00022845"/>
    </source>
</evidence>
<keyword evidence="14 19" id="KW-0472">Membrane</keyword>
<dbReference type="SMART" id="SM00360">
    <property type="entry name" value="RRM"/>
    <property type="match status" value="4"/>
</dbReference>
<dbReference type="CDD" id="cd12381">
    <property type="entry name" value="RRM4_I_PABPs"/>
    <property type="match status" value="1"/>
</dbReference>
<feature type="transmembrane region" description="Helical" evidence="19">
    <location>
        <begin position="15"/>
        <end position="38"/>
    </location>
</feature>
<feature type="region of interest" description="Disordered" evidence="18">
    <location>
        <begin position="670"/>
        <end position="791"/>
    </location>
</feature>
<feature type="transmembrane region" description="Helical" evidence="19">
    <location>
        <begin position="88"/>
        <end position="110"/>
    </location>
</feature>
<evidence type="ECO:0000256" key="1">
    <source>
        <dbReference type="ARBA" id="ARBA00004123"/>
    </source>
</evidence>
<organism evidence="22 23">
    <name type="scientific">Mycena venus</name>
    <dbReference type="NCBI Taxonomy" id="2733690"/>
    <lineage>
        <taxon>Eukaryota</taxon>
        <taxon>Fungi</taxon>
        <taxon>Dikarya</taxon>
        <taxon>Basidiomycota</taxon>
        <taxon>Agaricomycotina</taxon>
        <taxon>Agaricomycetes</taxon>
        <taxon>Agaricomycetidae</taxon>
        <taxon>Agaricales</taxon>
        <taxon>Marasmiineae</taxon>
        <taxon>Mycenaceae</taxon>
        <taxon>Mycena</taxon>
    </lineage>
</organism>
<dbReference type="InterPro" id="IPR000504">
    <property type="entry name" value="RRM_dom"/>
</dbReference>
<dbReference type="CDD" id="cd12378">
    <property type="entry name" value="RRM1_I_PABPs"/>
    <property type="match status" value="1"/>
</dbReference>
<feature type="compositionally biased region" description="Low complexity" evidence="18">
    <location>
        <begin position="719"/>
        <end position="729"/>
    </location>
</feature>
<dbReference type="FunFam" id="3.30.70.330:FF:000441">
    <property type="entry name" value="Polyadenylate-binding protein"/>
    <property type="match status" value="1"/>
</dbReference>
<dbReference type="GO" id="GO:0006397">
    <property type="term" value="P:mRNA processing"/>
    <property type="evidence" value="ECO:0007669"/>
    <property type="project" value="UniProtKB-KW"/>
</dbReference>
<protein>
    <recommendedName>
        <fullName evidence="17">Polyadenylate-binding protein</fullName>
        <shortName evidence="17">PABP</shortName>
    </recommendedName>
</protein>
<evidence type="ECO:0000256" key="9">
    <source>
        <dbReference type="ARBA" id="ARBA00022737"/>
    </source>
</evidence>
<dbReference type="SMART" id="SM00361">
    <property type="entry name" value="RRM_1"/>
    <property type="match status" value="3"/>
</dbReference>
<dbReference type="GO" id="GO:0006417">
    <property type="term" value="P:regulation of translation"/>
    <property type="evidence" value="ECO:0007669"/>
    <property type="project" value="UniProtKB-KW"/>
</dbReference>
<dbReference type="InterPro" id="IPR035979">
    <property type="entry name" value="RBD_domain_sf"/>
</dbReference>
<evidence type="ECO:0000256" key="2">
    <source>
        <dbReference type="ARBA" id="ARBA00004141"/>
    </source>
</evidence>
<feature type="region of interest" description="Disordered" evidence="18">
    <location>
        <begin position="171"/>
        <end position="241"/>
    </location>
</feature>
<dbReference type="InterPro" id="IPR036053">
    <property type="entry name" value="PABP-dom"/>
</dbReference>
<dbReference type="CDD" id="cd12380">
    <property type="entry name" value="RRM3_I_PABPs"/>
    <property type="match status" value="1"/>
</dbReference>
<keyword evidence="15" id="KW-0539">Nucleus</keyword>
<dbReference type="PROSITE" id="PS50102">
    <property type="entry name" value="RRM"/>
    <property type="match status" value="4"/>
</dbReference>
<dbReference type="SUPFAM" id="SSF63570">
    <property type="entry name" value="PABC (PABP) domain"/>
    <property type="match status" value="1"/>
</dbReference>
<evidence type="ECO:0000256" key="19">
    <source>
        <dbReference type="SAM" id="Phobius"/>
    </source>
</evidence>
<dbReference type="GO" id="GO:0005634">
    <property type="term" value="C:nucleus"/>
    <property type="evidence" value="ECO:0007669"/>
    <property type="project" value="UniProtKB-SubCell"/>
</dbReference>
<evidence type="ECO:0000256" key="5">
    <source>
        <dbReference type="ARBA" id="ARBA00022448"/>
    </source>
</evidence>
<evidence type="ECO:0000259" key="20">
    <source>
        <dbReference type="PROSITE" id="PS50102"/>
    </source>
</evidence>
<dbReference type="Proteomes" id="UP000620124">
    <property type="component" value="Unassembled WGS sequence"/>
</dbReference>
<feature type="transmembrane region" description="Helical" evidence="19">
    <location>
        <begin position="50"/>
        <end position="68"/>
    </location>
</feature>
<evidence type="ECO:0000256" key="12">
    <source>
        <dbReference type="ARBA" id="ARBA00022884"/>
    </source>
</evidence>
<feature type="domain" description="RRM" evidence="20">
    <location>
        <begin position="431"/>
        <end position="508"/>
    </location>
</feature>
<evidence type="ECO:0000256" key="7">
    <source>
        <dbReference type="ARBA" id="ARBA00022664"/>
    </source>
</evidence>
<evidence type="ECO:0000256" key="8">
    <source>
        <dbReference type="ARBA" id="ARBA00022692"/>
    </source>
</evidence>
<keyword evidence="23" id="KW-1185">Reference proteome</keyword>
<feature type="transmembrane region" description="Helical" evidence="19">
    <location>
        <begin position="131"/>
        <end position="156"/>
    </location>
</feature>
<dbReference type="GO" id="GO:0016020">
    <property type="term" value="C:membrane"/>
    <property type="evidence" value="ECO:0007669"/>
    <property type="project" value="UniProtKB-SubCell"/>
</dbReference>
<feature type="compositionally biased region" description="Pro residues" evidence="18">
    <location>
        <begin position="730"/>
        <end position="744"/>
    </location>
</feature>
<feature type="compositionally biased region" description="Low complexity" evidence="18">
    <location>
        <begin position="702"/>
        <end position="712"/>
    </location>
</feature>
<evidence type="ECO:0000256" key="18">
    <source>
        <dbReference type="SAM" id="MobiDB-lite"/>
    </source>
</evidence>
<dbReference type="GO" id="GO:0003723">
    <property type="term" value="F:RNA binding"/>
    <property type="evidence" value="ECO:0007669"/>
    <property type="project" value="UniProtKB-UniRule"/>
</dbReference>
<dbReference type="FunFam" id="3.30.70.330:FF:000648">
    <property type="entry name" value="Polyadenylate-binding protein"/>
    <property type="match status" value="1"/>
</dbReference>
<feature type="compositionally biased region" description="Pro residues" evidence="18">
    <location>
        <begin position="690"/>
        <end position="701"/>
    </location>
</feature>
<evidence type="ECO:0000256" key="6">
    <source>
        <dbReference type="ARBA" id="ARBA00022490"/>
    </source>
</evidence>
<evidence type="ECO:0000259" key="21">
    <source>
        <dbReference type="PROSITE" id="PS51309"/>
    </source>
</evidence>
<sequence length="876" mass="95564">MKSPEGSQALITRLYQLWLVLAATLVLNMVACIMILIAGSRDGGRDLGASIGYVFIISATSFLLWYRKSPSIYSHQPTNFPPNPQEQALYYYFYFFFGGFHLLFSVYMIIGVPSTGSAGLIQMIQMYAQHHWLAAVFCTVATVGWTVQGVGNAFYYRQIYAHHTAAGHTMEKAKTELASHGARASSRCHKSLRKSPQSSNDPPNTRKTRNMSSPAVPEAAPAPEVSAPPAVAPAYNPPAPQSSVASAPSASLYVGELDPTVTEAMLFEIFNMIGPVASIRVCRDAVTRRSLGYAYVNYLNAADGERALEGLNYSLIKNRACRIMWSQRDPALRKTGQGNIFIKNLDEAIDNKALHDTFAAFGNVLSCKVATDEHGMSKGYGFVHYETGEAADSAIKAVNGMLLNDKKVYVGHHISRKERQSKLDEMKNQFTNLYVKNIHPDMTQEEFEKLFNEFGAVTSALIQVDEAGKSKEFGFVNYEKHEDAQKAVDALHDSEHYGKKLFVARAQKKAEREEELRRSYEQAKMEKLSKYQGVNLYIKNLEDDVDDEKLRAEFEPFGSVTSCKVMRDEKGTSKGFGFVCFSSPDEATKAVAEMNNKMIGSKPLYVSLAQRREVRRQQLESQIAQRNQIRMQQAAAAGLPGGYINGPMYYPPGPGFPPQGRGMMGYGQPGMMPPRPRYPPNNGQVAGMPIPAPYQQAPPQPYGAMAPGFRGAPAPPRAPGARGPGSPTMPNAPMPRAGGPPPANAPRAPAQQGVPPPQNRAPAPGAAPARAAAPAQPGYKLNPSVRNPAGTAAEPAVPALTAAQLANVSPMEQKQMLGEVIYMKIANSQPELAGKITGMLLEMDNNELLHLLESPDAMNGKVNEALAVLQEFVKEE</sequence>
<dbReference type="InterPro" id="IPR002004">
    <property type="entry name" value="PABP_HYD_C"/>
</dbReference>
<evidence type="ECO:0000256" key="4">
    <source>
        <dbReference type="ARBA" id="ARBA00008557"/>
    </source>
</evidence>
<dbReference type="InterPro" id="IPR006515">
    <property type="entry name" value="PABP_1234"/>
</dbReference>
<dbReference type="SUPFAM" id="SSF54928">
    <property type="entry name" value="RNA-binding domain, RBD"/>
    <property type="match status" value="2"/>
</dbReference>
<evidence type="ECO:0000313" key="23">
    <source>
        <dbReference type="Proteomes" id="UP000620124"/>
    </source>
</evidence>
<dbReference type="Gene3D" id="3.30.70.330">
    <property type="match status" value="4"/>
</dbReference>
<evidence type="ECO:0000256" key="3">
    <source>
        <dbReference type="ARBA" id="ARBA00004496"/>
    </source>
</evidence>
<dbReference type="NCBIfam" id="TIGR01628">
    <property type="entry name" value="PABP-1234"/>
    <property type="match status" value="1"/>
</dbReference>
<keyword evidence="6 17" id="KW-0963">Cytoplasm</keyword>
<gene>
    <name evidence="22" type="ORF">MVEN_02050400</name>
</gene>
<dbReference type="Pfam" id="PF04144">
    <property type="entry name" value="SCAMP"/>
    <property type="match status" value="1"/>
</dbReference>
<keyword evidence="7" id="KW-0507">mRNA processing</keyword>
<evidence type="ECO:0000313" key="22">
    <source>
        <dbReference type="EMBL" id="KAF7338251.1"/>
    </source>
</evidence>
<dbReference type="InterPro" id="IPR012677">
    <property type="entry name" value="Nucleotide-bd_a/b_plait_sf"/>
</dbReference>
<dbReference type="OrthoDB" id="19742at2759"/>
<feature type="domain" description="RRM" evidence="20">
    <location>
        <begin position="338"/>
        <end position="415"/>
    </location>
</feature>
<dbReference type="GO" id="GO:0010494">
    <property type="term" value="C:cytoplasmic stress granule"/>
    <property type="evidence" value="ECO:0007669"/>
    <property type="project" value="UniProtKB-ARBA"/>
</dbReference>
<keyword evidence="8 19" id="KW-0812">Transmembrane</keyword>
<accession>A0A8H6XCZ0</accession>
<evidence type="ECO:0000256" key="10">
    <source>
        <dbReference type="ARBA" id="ARBA00022816"/>
    </source>
</evidence>
<feature type="domain" description="RRM" evidence="20">
    <location>
        <begin position="250"/>
        <end position="328"/>
    </location>
</feature>
<keyword evidence="11" id="KW-0810">Translation regulation</keyword>
<evidence type="ECO:0000256" key="14">
    <source>
        <dbReference type="ARBA" id="ARBA00023136"/>
    </source>
</evidence>
<dbReference type="InterPro" id="IPR007273">
    <property type="entry name" value="SCAMP"/>
</dbReference>
<dbReference type="InterPro" id="IPR045305">
    <property type="entry name" value="RRM2_I_PABPs"/>
</dbReference>
<feature type="domain" description="PABC" evidence="21">
    <location>
        <begin position="797"/>
        <end position="874"/>
    </location>
</feature>
<dbReference type="AlphaFoldDB" id="A0A8H6XCZ0"/>
<evidence type="ECO:0000256" key="17">
    <source>
        <dbReference type="RuleBase" id="RU362004"/>
    </source>
</evidence>
<evidence type="ECO:0000256" key="15">
    <source>
        <dbReference type="ARBA" id="ARBA00023242"/>
    </source>
</evidence>
<dbReference type="FunFam" id="3.30.70.330:FF:000003">
    <property type="entry name" value="Polyadenylate-binding protein"/>
    <property type="match status" value="1"/>
</dbReference>
<comment type="subcellular location">
    <subcellularLocation>
        <location evidence="3 17">Cytoplasm</location>
    </subcellularLocation>
    <subcellularLocation>
        <location evidence="2">Membrane</location>
        <topology evidence="2">Multi-pass membrane protein</topology>
    </subcellularLocation>
    <subcellularLocation>
        <location evidence="1">Nucleus</location>
    </subcellularLocation>
</comment>
<evidence type="ECO:0000256" key="16">
    <source>
        <dbReference type="PROSITE-ProRule" id="PRU00176"/>
    </source>
</evidence>
<reference evidence="22" key="1">
    <citation type="submission" date="2020-05" db="EMBL/GenBank/DDBJ databases">
        <title>Mycena genomes resolve the evolution of fungal bioluminescence.</title>
        <authorList>
            <person name="Tsai I.J."/>
        </authorList>
    </citation>
    <scope>NUCLEOTIDE SEQUENCE</scope>
    <source>
        <strain evidence="22">CCC161011</strain>
    </source>
</reference>
<keyword evidence="5" id="KW-0813">Transport</keyword>
<keyword evidence="12 16" id="KW-0694">RNA-binding</keyword>
<dbReference type="Gene3D" id="1.10.1900.10">
    <property type="entry name" value="c-terminal domain of poly(a) binding protein"/>
    <property type="match status" value="1"/>
</dbReference>
<dbReference type="PANTHER" id="PTHR24012">
    <property type="entry name" value="RNA BINDING PROTEIN"/>
    <property type="match status" value="1"/>
</dbReference>
<comment type="caution">
    <text evidence="22">The sequence shown here is derived from an EMBL/GenBank/DDBJ whole genome shotgun (WGS) entry which is preliminary data.</text>
</comment>
<dbReference type="InterPro" id="IPR034364">
    <property type="entry name" value="PABP_RRM1"/>
</dbReference>
<dbReference type="GO" id="GO:0051028">
    <property type="term" value="P:mRNA transport"/>
    <property type="evidence" value="ECO:0007669"/>
    <property type="project" value="UniProtKB-KW"/>
</dbReference>
<dbReference type="SMART" id="SM00517">
    <property type="entry name" value="PolyA"/>
    <property type="match status" value="1"/>
</dbReference>
<comment type="similarity">
    <text evidence="4 17">Belongs to the polyadenylate-binding protein type-1 family.</text>
</comment>
<evidence type="ECO:0000256" key="13">
    <source>
        <dbReference type="ARBA" id="ARBA00022989"/>
    </source>
</evidence>
<name>A0A8H6XCZ0_9AGAR</name>
<comment type="function">
    <text evidence="17">Binds the poly(A) tail of mRNA.</text>
</comment>
<dbReference type="Pfam" id="PF00076">
    <property type="entry name" value="RRM_1"/>
    <property type="match status" value="4"/>
</dbReference>
<feature type="compositionally biased region" description="Low complexity" evidence="18">
    <location>
        <begin position="760"/>
        <end position="778"/>
    </location>
</feature>
<proteinExistence type="inferred from homology"/>
<dbReference type="EMBL" id="JACAZI010000021">
    <property type="protein sequence ID" value="KAF7338251.1"/>
    <property type="molecule type" value="Genomic_DNA"/>
</dbReference>
<keyword evidence="13 19" id="KW-1133">Transmembrane helix</keyword>
<feature type="domain" description="RRM" evidence="20">
    <location>
        <begin position="534"/>
        <end position="611"/>
    </location>
</feature>